<name>A0ABR2YKZ3_9CHLO</name>
<dbReference type="InterPro" id="IPR019538">
    <property type="entry name" value="PSMD5"/>
</dbReference>
<dbReference type="InterPro" id="IPR016024">
    <property type="entry name" value="ARM-type_fold"/>
</dbReference>
<organism evidence="1 2">
    <name type="scientific">Coccomyxa subellipsoidea</name>
    <dbReference type="NCBI Taxonomy" id="248742"/>
    <lineage>
        <taxon>Eukaryota</taxon>
        <taxon>Viridiplantae</taxon>
        <taxon>Chlorophyta</taxon>
        <taxon>core chlorophytes</taxon>
        <taxon>Trebouxiophyceae</taxon>
        <taxon>Trebouxiophyceae incertae sedis</taxon>
        <taxon>Coccomyxaceae</taxon>
        <taxon>Coccomyxa</taxon>
    </lineage>
</organism>
<dbReference type="SUPFAM" id="SSF48371">
    <property type="entry name" value="ARM repeat"/>
    <property type="match status" value="1"/>
</dbReference>
<dbReference type="Proteomes" id="UP001491310">
    <property type="component" value="Unassembled WGS sequence"/>
</dbReference>
<protein>
    <recommendedName>
        <fullName evidence="3">ARM repeat-containing protein</fullName>
    </recommendedName>
</protein>
<sequence>MSGADAQAFLEKYPLQTIYESIPSDSEGIDDLADVLNRVFATTYGAGVLPAAGALSGRLSGNVQPRQVAGTLISALTDLDTGVAAEAAATLTRLASAPDGYELLVGEGARQHLQQVLASSDPSIRMRGLSLLASLASVAQDNVRALHESGLLQPLQAELANTADVLTCSTALALVGELSEASSNTSLALGALLEPQLNALQRNADPFLRSQALKVSATLLALSAQQPTGGVANGHAGSVGGPFALLQSLAELLDPDSLAEPSADLVEAALNAVSRLGASTYGAELFFADAHGLPGHVATLALGRAGGTQIRTAAVHALGIVAGATRADFAMSASAEDTFRQVTFTAAAGPSGFQDPADVLLGYLRQPFADLRTGGYRLLRALAQRTWGAAEICRNTPLLERLGNPGSETTAQEWRFAVVQALAKTVREATGADLANGASVQRDALRAAAPQVERAMQQGMYGRGAASQRPPDVALMT</sequence>
<evidence type="ECO:0000313" key="2">
    <source>
        <dbReference type="Proteomes" id="UP001491310"/>
    </source>
</evidence>
<dbReference type="PANTHER" id="PTHR13554:SF10">
    <property type="entry name" value="26S PROTEASOME NON-ATPASE REGULATORY SUBUNIT 5"/>
    <property type="match status" value="1"/>
</dbReference>
<dbReference type="EMBL" id="JALJOT010000009">
    <property type="protein sequence ID" value="KAK9907508.1"/>
    <property type="molecule type" value="Genomic_DNA"/>
</dbReference>
<reference evidence="1 2" key="1">
    <citation type="journal article" date="2024" name="Nat. Commun.">
        <title>Phylogenomics reveals the evolutionary origins of lichenization in chlorophyte algae.</title>
        <authorList>
            <person name="Puginier C."/>
            <person name="Libourel C."/>
            <person name="Otte J."/>
            <person name="Skaloud P."/>
            <person name="Haon M."/>
            <person name="Grisel S."/>
            <person name="Petersen M."/>
            <person name="Berrin J.G."/>
            <person name="Delaux P.M."/>
            <person name="Dal Grande F."/>
            <person name="Keller J."/>
        </authorList>
    </citation>
    <scope>NUCLEOTIDE SEQUENCE [LARGE SCALE GENOMIC DNA]</scope>
    <source>
        <strain evidence="1 2">SAG 216-7</strain>
    </source>
</reference>
<evidence type="ECO:0000313" key="1">
    <source>
        <dbReference type="EMBL" id="KAK9907508.1"/>
    </source>
</evidence>
<dbReference type="InterPro" id="IPR011989">
    <property type="entry name" value="ARM-like"/>
</dbReference>
<dbReference type="Pfam" id="PF10508">
    <property type="entry name" value="Proteasom_PSMB"/>
    <property type="match status" value="1"/>
</dbReference>
<dbReference type="Gene3D" id="1.25.10.10">
    <property type="entry name" value="Leucine-rich Repeat Variant"/>
    <property type="match status" value="1"/>
</dbReference>
<keyword evidence="2" id="KW-1185">Reference proteome</keyword>
<comment type="caution">
    <text evidence="1">The sequence shown here is derived from an EMBL/GenBank/DDBJ whole genome shotgun (WGS) entry which is preliminary data.</text>
</comment>
<evidence type="ECO:0008006" key="3">
    <source>
        <dbReference type="Google" id="ProtNLM"/>
    </source>
</evidence>
<gene>
    <name evidence="1" type="ORF">WJX75_004974</name>
</gene>
<dbReference type="PANTHER" id="PTHR13554">
    <property type="entry name" value="26S PROTEASOME NON-ATPASE REGULATORY SUBUNIT 5-RELATED"/>
    <property type="match status" value="1"/>
</dbReference>
<proteinExistence type="predicted"/>
<accession>A0ABR2YKZ3</accession>